<dbReference type="RefSeq" id="WP_132638353.1">
    <property type="nucleotide sequence ID" value="NZ_SMLD01000155.1"/>
</dbReference>
<comment type="caution">
    <text evidence="1">The sequence shown here is derived from an EMBL/GenBank/DDBJ whole genome shotgun (WGS) entry which is preliminary data.</text>
</comment>
<dbReference type="EMBL" id="SMLD01000155">
    <property type="protein sequence ID" value="TDE33692.1"/>
    <property type="molecule type" value="Genomic_DNA"/>
</dbReference>
<protein>
    <submittedName>
        <fullName evidence="1">Uncharacterized protein</fullName>
    </submittedName>
</protein>
<name>A0A4R5EHC8_9ACTN</name>
<keyword evidence="2" id="KW-1185">Reference proteome</keyword>
<dbReference type="SUPFAM" id="SSF56601">
    <property type="entry name" value="beta-lactamase/transpeptidase-like"/>
    <property type="match status" value="1"/>
</dbReference>
<organism evidence="1 2">
    <name type="scientific">Nonomuraea mesophila</name>
    <dbReference type="NCBI Taxonomy" id="2530382"/>
    <lineage>
        <taxon>Bacteria</taxon>
        <taxon>Bacillati</taxon>
        <taxon>Actinomycetota</taxon>
        <taxon>Actinomycetes</taxon>
        <taxon>Streptosporangiales</taxon>
        <taxon>Streptosporangiaceae</taxon>
        <taxon>Nonomuraea</taxon>
    </lineage>
</organism>
<reference evidence="1 2" key="1">
    <citation type="submission" date="2019-03" db="EMBL/GenBank/DDBJ databases">
        <title>Draft genome sequences of novel Actinobacteria.</title>
        <authorList>
            <person name="Sahin N."/>
            <person name="Ay H."/>
            <person name="Saygin H."/>
        </authorList>
    </citation>
    <scope>NUCLEOTIDE SEQUENCE [LARGE SCALE GENOMIC DNA]</scope>
    <source>
        <strain evidence="1 2">6K102</strain>
    </source>
</reference>
<dbReference type="InterPro" id="IPR012338">
    <property type="entry name" value="Beta-lactam/transpept-like"/>
</dbReference>
<dbReference type="AlphaFoldDB" id="A0A4R5EHC8"/>
<sequence length="93" mass="10113">MRRTNFYTRPEILAAADDIAHSYPTARETGARFDFTTSERAPFVGLPAGGSYSPPGELLRFVTALREDGRLLDHATVELATSGKSVRRCPDGG</sequence>
<evidence type="ECO:0000313" key="1">
    <source>
        <dbReference type="EMBL" id="TDE33692.1"/>
    </source>
</evidence>
<evidence type="ECO:0000313" key="2">
    <source>
        <dbReference type="Proteomes" id="UP000295136"/>
    </source>
</evidence>
<proteinExistence type="predicted"/>
<dbReference type="Proteomes" id="UP000295136">
    <property type="component" value="Unassembled WGS sequence"/>
</dbReference>
<accession>A0A4R5EHC8</accession>
<gene>
    <name evidence="1" type="ORF">E1295_37820</name>
</gene>
<dbReference type="Gene3D" id="3.40.710.10">
    <property type="entry name" value="DD-peptidase/beta-lactamase superfamily"/>
    <property type="match status" value="1"/>
</dbReference>